<dbReference type="EMBL" id="JAINWF010000004">
    <property type="protein sequence ID" value="MCD1607697.1"/>
    <property type="molecule type" value="Genomic_DNA"/>
</dbReference>
<reference evidence="1" key="1">
    <citation type="submission" date="2021-08" db="EMBL/GenBank/DDBJ databases">
        <title>Isolation and characterization of neutrophilic mixotrophic iron-oxidizing bacteria from deep-sea hydrothermal vents.</title>
        <authorList>
            <person name="He Y."/>
        </authorList>
    </citation>
    <scope>NUCLEOTIDE SEQUENCE</scope>
    <source>
        <strain evidence="1">IOP_13</strain>
    </source>
</reference>
<accession>A0A9X1N2Y2</accession>
<organism evidence="1 2">
    <name type="scientific">Stutzerimonas kunmingensis</name>
    <dbReference type="NCBI Taxonomy" id="1211807"/>
    <lineage>
        <taxon>Bacteria</taxon>
        <taxon>Pseudomonadati</taxon>
        <taxon>Pseudomonadota</taxon>
        <taxon>Gammaproteobacteria</taxon>
        <taxon>Pseudomonadales</taxon>
        <taxon>Pseudomonadaceae</taxon>
        <taxon>Stutzerimonas</taxon>
    </lineage>
</organism>
<keyword evidence="2" id="KW-1185">Reference proteome</keyword>
<comment type="caution">
    <text evidence="1">The sequence shown here is derived from an EMBL/GenBank/DDBJ whole genome shotgun (WGS) entry which is preliminary data.</text>
</comment>
<dbReference type="AlphaFoldDB" id="A0A9X1N2Y2"/>
<evidence type="ECO:0000313" key="2">
    <source>
        <dbReference type="Proteomes" id="UP001138989"/>
    </source>
</evidence>
<protein>
    <submittedName>
        <fullName evidence="1">Uncharacterized protein</fullName>
    </submittedName>
</protein>
<dbReference type="RefSeq" id="WP_191122540.1">
    <property type="nucleotide sequence ID" value="NZ_CAXBAB010000035.1"/>
</dbReference>
<evidence type="ECO:0000313" key="1">
    <source>
        <dbReference type="EMBL" id="MCD1607697.1"/>
    </source>
</evidence>
<name>A0A9X1N2Y2_9GAMM</name>
<dbReference type="Proteomes" id="UP001138989">
    <property type="component" value="Unassembled WGS sequence"/>
</dbReference>
<sequence>MKNQRKMALLAAAMIEDYPDVVSGYVVDARIESLHLMGNVFKAFGYRNGESLVSTEIMQIMLFSPDRWMLKTRDDEFFVIASFARGGRQSIENLAEKFEAARLSHSLWHVH</sequence>
<proteinExistence type="predicted"/>
<gene>
    <name evidence="1" type="ORF">K7H17_07430</name>
</gene>